<organism evidence="1 2">
    <name type="scientific">Brucella intermedia 229E</name>
    <dbReference type="NCBI Taxonomy" id="1337887"/>
    <lineage>
        <taxon>Bacteria</taxon>
        <taxon>Pseudomonadati</taxon>
        <taxon>Pseudomonadota</taxon>
        <taxon>Alphaproteobacteria</taxon>
        <taxon>Hyphomicrobiales</taxon>
        <taxon>Brucellaceae</taxon>
        <taxon>Brucella/Ochrobactrum group</taxon>
        <taxon>Brucella</taxon>
    </lineage>
</organism>
<dbReference type="EMBL" id="ASXJ01000343">
    <property type="protein sequence ID" value="ERM00087.1"/>
    <property type="molecule type" value="Genomic_DNA"/>
</dbReference>
<proteinExistence type="predicted"/>
<protein>
    <submittedName>
        <fullName evidence="1">Uncharacterized protein</fullName>
    </submittedName>
</protein>
<sequence>MLDTPDRLNAMIRFYGSSTRMAKMGILQVMHHGAKSSWHPGIAERLCPVASIICSEPTDNRYRHPHAEVLRDFWSHGAIQVDSVGRMRMDLDIYI</sequence>
<dbReference type="PATRIC" id="fig|1337887.3.peg.4817"/>
<dbReference type="InterPro" id="IPR036866">
    <property type="entry name" value="RibonucZ/Hydroxyglut_hydro"/>
</dbReference>
<comment type="caution">
    <text evidence="1">The sequence shown here is derived from an EMBL/GenBank/DDBJ whole genome shotgun (WGS) entry which is preliminary data.</text>
</comment>
<dbReference type="Proteomes" id="UP000016842">
    <property type="component" value="Unassembled WGS sequence"/>
</dbReference>
<accession>U4VBG7</accession>
<dbReference type="AlphaFoldDB" id="U4VBG7"/>
<gene>
    <name evidence="1" type="ORF">Q644_07000</name>
</gene>
<evidence type="ECO:0000313" key="2">
    <source>
        <dbReference type="Proteomes" id="UP000016842"/>
    </source>
</evidence>
<evidence type="ECO:0000313" key="1">
    <source>
        <dbReference type="EMBL" id="ERM00087.1"/>
    </source>
</evidence>
<name>U4VBG7_9HYPH</name>
<reference evidence="1 2" key="1">
    <citation type="journal article" date="2014" name="FEMS Microbiol. Lett.">
        <title>Genome sequencing analysis reveals virulence-related gene content of Ochrobactrum intermedium strain 229E, a urease-positive strain isolated from the human gastric niche.</title>
        <authorList>
            <person name="Kulkarni G.J."/>
            <person name="Shetty S."/>
            <person name="Dharne M.S."/>
            <person name="Shouche Y.S."/>
        </authorList>
    </citation>
    <scope>NUCLEOTIDE SEQUENCE [LARGE SCALE GENOMIC DNA]</scope>
    <source>
        <strain evidence="1 2">229E</strain>
    </source>
</reference>
<dbReference type="Gene3D" id="3.60.15.10">
    <property type="entry name" value="Ribonuclease Z/Hydroxyacylglutathione hydrolase-like"/>
    <property type="match status" value="1"/>
</dbReference>